<keyword evidence="2" id="KW-0812">Transmembrane</keyword>
<keyword evidence="2" id="KW-1133">Transmembrane helix</keyword>
<dbReference type="Gene3D" id="3.40.50.1000">
    <property type="entry name" value="HAD superfamily/HAD-like"/>
    <property type="match status" value="1"/>
</dbReference>
<keyword evidence="2" id="KW-0472">Membrane</keyword>
<dbReference type="KEGG" id="mez:Mtc_0742"/>
<evidence type="ECO:0000256" key="2">
    <source>
        <dbReference type="SAM" id="Phobius"/>
    </source>
</evidence>
<dbReference type="GO" id="GO:0022857">
    <property type="term" value="F:transmembrane transporter activity"/>
    <property type="evidence" value="ECO:0007669"/>
    <property type="project" value="TreeGrafter"/>
</dbReference>
<dbReference type="PANTHER" id="PTHR48085">
    <property type="entry name" value="CADMIUM/ZINC-TRANSPORTING ATPASE HMA2-RELATED"/>
    <property type="match status" value="1"/>
</dbReference>
<name>H8I988_METCZ</name>
<feature type="transmembrane region" description="Helical" evidence="2">
    <location>
        <begin position="610"/>
        <end position="628"/>
    </location>
</feature>
<dbReference type="eggNOG" id="arCOG01576">
    <property type="taxonomic scope" value="Archaea"/>
</dbReference>
<dbReference type="GO" id="GO:0000166">
    <property type="term" value="F:nucleotide binding"/>
    <property type="evidence" value="ECO:0007669"/>
    <property type="project" value="InterPro"/>
</dbReference>
<dbReference type="GeneID" id="11970637"/>
<evidence type="ECO:0000259" key="3">
    <source>
        <dbReference type="Pfam" id="PF00122"/>
    </source>
</evidence>
<dbReference type="HOGENOM" id="CLU_415990_0_0_2"/>
<dbReference type="InterPro" id="IPR023214">
    <property type="entry name" value="HAD_sf"/>
</dbReference>
<dbReference type="PANTHER" id="PTHR48085:SF5">
    <property type="entry name" value="CADMIUM_ZINC-TRANSPORTING ATPASE HMA4-RELATED"/>
    <property type="match status" value="1"/>
</dbReference>
<dbReference type="EMBL" id="CP003243">
    <property type="protein sequence ID" value="AFC99506.1"/>
    <property type="molecule type" value="Genomic_DNA"/>
</dbReference>
<feature type="transmembrane region" description="Helical" evidence="2">
    <location>
        <begin position="169"/>
        <end position="187"/>
    </location>
</feature>
<protein>
    <submittedName>
        <fullName evidence="4">Cation transport ATPase</fullName>
    </submittedName>
</protein>
<feature type="transmembrane region" description="Helical" evidence="2">
    <location>
        <begin position="634"/>
        <end position="655"/>
    </location>
</feature>
<organism evidence="4 5">
    <name type="scientific">Methanocella conradii (strain DSM 24694 / JCM 17849 / CGMCC 1.5162 / HZ254)</name>
    <dbReference type="NCBI Taxonomy" id="1041930"/>
    <lineage>
        <taxon>Archaea</taxon>
        <taxon>Methanobacteriati</taxon>
        <taxon>Methanobacteriota</taxon>
        <taxon>Stenosarchaea group</taxon>
        <taxon>Methanomicrobia</taxon>
        <taxon>Methanocellales</taxon>
        <taxon>Methanocellaceae</taxon>
        <taxon>Methanocella</taxon>
    </lineage>
</organism>
<feature type="transmembrane region" description="Helical" evidence="2">
    <location>
        <begin position="313"/>
        <end position="329"/>
    </location>
</feature>
<feature type="transmembrane region" description="Helical" evidence="2">
    <location>
        <begin position="145"/>
        <end position="163"/>
    </location>
</feature>
<dbReference type="InterPro" id="IPR059000">
    <property type="entry name" value="ATPase_P-type_domA"/>
</dbReference>
<dbReference type="STRING" id="1041930.Mtc_0742"/>
<dbReference type="Gene3D" id="2.70.150.10">
    <property type="entry name" value="Calcium-transporting ATPase, cytoplasmic transduction domain A"/>
    <property type="match status" value="1"/>
</dbReference>
<evidence type="ECO:0000313" key="4">
    <source>
        <dbReference type="EMBL" id="AFC99506.1"/>
    </source>
</evidence>
<dbReference type="RefSeq" id="WP_014405345.1">
    <property type="nucleotide sequence ID" value="NC_017034.1"/>
</dbReference>
<comment type="similarity">
    <text evidence="1">Belongs to the cation transport ATPase (P-type) (TC 3.A.3) family. Type IB subfamily.</text>
</comment>
<sequence>MPIKTPSSRPRWHIFRILAFEERRAEALKEYLDGRDEVSLAKVNYKDHTLIASLLPGAEGRDVEEAATAGGFPLVESRAPLDSPEGRLEVALLGLTALATIISFLGTYYGVVTGDAAMLLGAFMVFICGYPILKKAIRDALEMKFGSEMLLALAIMAPLPYSYQFTPSVYYASGIIVLIAQASSILNRCIEPRFRDMGFFLPTMALGENGGWVSLEGVKAGDVLRVKPGFRVPADGTVVEGEGLVARPGSCKGTRVKAGSMVDGGSLLLEGEVKVKAARDKGESRLKRAALAMEEARRPIEVLLSYPKSIERALLLVTVMGVSFVLIFFNNMMSAVAVLLAAAPIAALISRPLSLFACSLAASRNGAGFMSHGSIERMSMADTVAFDGLGSVVDGASLAGIAAAEGHSDGDVKAAVEAYRGDDPTFGDAIGMEGGYSLLSLTDASRATAIHDSLISKARAFESQGKLVRYAFKGDELLGVVAFDLSVPGDLKASVERLGRMGVKSVLLLSEEPQGVSEAMAKKAGISVVKPRMDDEERLEFIAKLAASKNVLAAGRGCGISRLAANAAAVTIKEPAVGFEGLEDAVCASPVNVAGLLSLSRKEVKRASEGMSFGFYFNSIAIVVAAAMLVDVEIMLLMVVASVAVIATNSARLCLSRLK</sequence>
<keyword evidence="5" id="KW-1185">Reference proteome</keyword>
<dbReference type="InterPro" id="IPR023299">
    <property type="entry name" value="ATPase_P-typ_cyto_dom_N"/>
</dbReference>
<dbReference type="AlphaFoldDB" id="H8I988"/>
<dbReference type="Gene3D" id="3.40.1110.10">
    <property type="entry name" value="Calcium-transporting ATPase, cytoplasmic domain N"/>
    <property type="match status" value="1"/>
</dbReference>
<dbReference type="SUPFAM" id="SSF81653">
    <property type="entry name" value="Calcium ATPase, transduction domain A"/>
    <property type="match status" value="1"/>
</dbReference>
<feature type="domain" description="P-type ATPase A" evidence="3">
    <location>
        <begin position="213"/>
        <end position="293"/>
    </location>
</feature>
<evidence type="ECO:0000256" key="1">
    <source>
        <dbReference type="ARBA" id="ARBA00006024"/>
    </source>
</evidence>
<dbReference type="Pfam" id="PF00122">
    <property type="entry name" value="E1-E2_ATPase"/>
    <property type="match status" value="1"/>
</dbReference>
<reference evidence="4 5" key="1">
    <citation type="journal article" date="2012" name="J. Bacteriol.">
        <title>Complete genome sequence of a thermophilic methanogen, Methanocella conradii HZ254, isolated from Chinese rice field soil.</title>
        <authorList>
            <person name="Lu Z."/>
            <person name="Lu Y."/>
        </authorList>
    </citation>
    <scope>NUCLEOTIDE SEQUENCE [LARGE SCALE GENOMIC DNA]</scope>
    <source>
        <strain evidence="5">DSM 24694 / JCM 17849 / CGMCC 1.5162 / HZ254</strain>
    </source>
</reference>
<accession>H8I988</accession>
<dbReference type="InterPro" id="IPR008250">
    <property type="entry name" value="ATPase_P-typ_transduc_dom_A_sf"/>
</dbReference>
<dbReference type="OrthoDB" id="8588at2157"/>
<evidence type="ECO:0000313" key="5">
    <source>
        <dbReference type="Proteomes" id="UP000005233"/>
    </source>
</evidence>
<proteinExistence type="inferred from homology"/>
<feature type="transmembrane region" description="Helical" evidence="2">
    <location>
        <begin position="90"/>
        <end position="110"/>
    </location>
</feature>
<feature type="transmembrane region" description="Helical" evidence="2">
    <location>
        <begin position="116"/>
        <end position="133"/>
    </location>
</feature>
<dbReference type="InterPro" id="IPR051014">
    <property type="entry name" value="Cation_Transport_ATPase_IB"/>
</dbReference>
<dbReference type="Proteomes" id="UP000005233">
    <property type="component" value="Chromosome"/>
</dbReference>
<gene>
    <name evidence="4" type="ordered locus">Mtc_0742</name>
</gene>
<feature type="transmembrane region" description="Helical" evidence="2">
    <location>
        <begin position="335"/>
        <end position="362"/>
    </location>
</feature>
<dbReference type="GO" id="GO:0016020">
    <property type="term" value="C:membrane"/>
    <property type="evidence" value="ECO:0007669"/>
    <property type="project" value="TreeGrafter"/>
</dbReference>